<reference evidence="3 4" key="1">
    <citation type="submission" date="2022-03" db="EMBL/GenBank/DDBJ databases">
        <title>Novel taxa within the pig intestine.</title>
        <authorList>
            <person name="Wylensek D."/>
            <person name="Bishof K."/>
            <person name="Afrizal A."/>
            <person name="Clavel T."/>
        </authorList>
    </citation>
    <scope>NUCLEOTIDE SEQUENCE [LARGE SCALE GENOMIC DNA]</scope>
    <source>
        <strain evidence="3 4">CLA-KB-P133</strain>
    </source>
</reference>
<dbReference type="RefSeq" id="WP_370596656.1">
    <property type="nucleotide sequence ID" value="NZ_JALBUR010000045.1"/>
</dbReference>
<keyword evidence="1" id="KW-0812">Transmembrane</keyword>
<dbReference type="Pfam" id="PF01569">
    <property type="entry name" value="PAP2"/>
    <property type="match status" value="1"/>
</dbReference>
<keyword evidence="1" id="KW-0472">Membrane</keyword>
<dbReference type="EMBL" id="JALBUR010000045">
    <property type="protein sequence ID" value="MDX8420533.1"/>
    <property type="molecule type" value="Genomic_DNA"/>
</dbReference>
<feature type="transmembrane region" description="Helical" evidence="1">
    <location>
        <begin position="102"/>
        <end position="119"/>
    </location>
</feature>
<evidence type="ECO:0000256" key="1">
    <source>
        <dbReference type="SAM" id="Phobius"/>
    </source>
</evidence>
<feature type="transmembrane region" description="Helical" evidence="1">
    <location>
        <begin position="58"/>
        <end position="82"/>
    </location>
</feature>
<dbReference type="Proteomes" id="UP001286174">
    <property type="component" value="Unassembled WGS sequence"/>
</dbReference>
<feature type="transmembrane region" description="Helical" evidence="1">
    <location>
        <begin position="126"/>
        <end position="146"/>
    </location>
</feature>
<protein>
    <submittedName>
        <fullName evidence="3">Phosphatase PAP2 family protein</fullName>
    </submittedName>
</protein>
<dbReference type="SUPFAM" id="SSF48317">
    <property type="entry name" value="Acid phosphatase/Vanadium-dependent haloperoxidase"/>
    <property type="match status" value="1"/>
</dbReference>
<gene>
    <name evidence="3" type="ORF">MOZ60_10600</name>
</gene>
<comment type="caution">
    <text evidence="3">The sequence shown here is derived from an EMBL/GenBank/DDBJ whole genome shotgun (WGS) entry which is preliminary data.</text>
</comment>
<proteinExistence type="predicted"/>
<name>A0AB35U3W0_9FIRM</name>
<keyword evidence="4" id="KW-1185">Reference proteome</keyword>
<keyword evidence="1" id="KW-1133">Transmembrane helix</keyword>
<accession>A0AB35U3W0</accession>
<dbReference type="SMART" id="SM00014">
    <property type="entry name" value="acidPPc"/>
    <property type="match status" value="1"/>
</dbReference>
<feature type="transmembrane region" description="Helical" evidence="1">
    <location>
        <begin position="32"/>
        <end position="51"/>
    </location>
</feature>
<dbReference type="InterPro" id="IPR000326">
    <property type="entry name" value="PAP2/HPO"/>
</dbReference>
<organism evidence="3 4">
    <name type="scientific">Grylomicrobium aquisgranensis</name>
    <dbReference type="NCBI Taxonomy" id="2926318"/>
    <lineage>
        <taxon>Bacteria</taxon>
        <taxon>Bacillati</taxon>
        <taxon>Bacillota</taxon>
        <taxon>Erysipelotrichia</taxon>
        <taxon>Erysipelotrichales</taxon>
        <taxon>Erysipelotrichaceae</taxon>
        <taxon>Grylomicrobium</taxon>
    </lineage>
</organism>
<dbReference type="Gene3D" id="1.20.144.10">
    <property type="entry name" value="Phosphatidic acid phosphatase type 2/haloperoxidase"/>
    <property type="match status" value="2"/>
</dbReference>
<dbReference type="PANTHER" id="PTHR14969:SF13">
    <property type="entry name" value="AT30094P"/>
    <property type="match status" value="1"/>
</dbReference>
<sequence>MLTWIQKTDWMILHFIQHYMRCPFLDFLMPKITMLGNGSLIWLLAAVLLFASKKYRKYGIALMAGILCGNLICDVILKNIIARPRPCWIENVNLLIHMPKDYSFPSGHTLTAIISAVIITCANHRFSWAAIPLAILISFSRLYLFVHFPSDVLTSIVFGIIIGLTAVSVVRRTPKHTADQS</sequence>
<feature type="transmembrane region" description="Helical" evidence="1">
    <location>
        <begin position="152"/>
        <end position="170"/>
    </location>
</feature>
<dbReference type="AlphaFoldDB" id="A0AB35U3W0"/>
<evidence type="ECO:0000313" key="3">
    <source>
        <dbReference type="EMBL" id="MDX8420533.1"/>
    </source>
</evidence>
<dbReference type="CDD" id="cd03392">
    <property type="entry name" value="PAP2_like_2"/>
    <property type="match status" value="1"/>
</dbReference>
<dbReference type="InterPro" id="IPR036938">
    <property type="entry name" value="PAP2/HPO_sf"/>
</dbReference>
<evidence type="ECO:0000259" key="2">
    <source>
        <dbReference type="SMART" id="SM00014"/>
    </source>
</evidence>
<evidence type="ECO:0000313" key="4">
    <source>
        <dbReference type="Proteomes" id="UP001286174"/>
    </source>
</evidence>
<dbReference type="GO" id="GO:0042392">
    <property type="term" value="F:sphingosine-1-phosphate phosphatase activity"/>
    <property type="evidence" value="ECO:0007669"/>
    <property type="project" value="TreeGrafter"/>
</dbReference>
<dbReference type="PANTHER" id="PTHR14969">
    <property type="entry name" value="SPHINGOSINE-1-PHOSPHATE PHOSPHOHYDROLASE"/>
    <property type="match status" value="1"/>
</dbReference>
<feature type="domain" description="Phosphatidic acid phosphatase type 2/haloperoxidase" evidence="2">
    <location>
        <begin position="58"/>
        <end position="167"/>
    </location>
</feature>